<name>A0A4R6RY50_LABRH</name>
<dbReference type="PANTHER" id="PTHR42904">
    <property type="entry name" value="NUDIX HYDROLASE, NUDC SUBFAMILY"/>
    <property type="match status" value="1"/>
</dbReference>
<dbReference type="PANTHER" id="PTHR42904:SF8">
    <property type="entry name" value="NAD(+) DIPHOSPHATASE"/>
    <property type="match status" value="1"/>
</dbReference>
<keyword evidence="3" id="KW-0479">Metal-binding</keyword>
<organism evidence="8 9">
    <name type="scientific">Labedaea rhizosphaerae</name>
    <dbReference type="NCBI Taxonomy" id="598644"/>
    <lineage>
        <taxon>Bacteria</taxon>
        <taxon>Bacillati</taxon>
        <taxon>Actinomycetota</taxon>
        <taxon>Actinomycetes</taxon>
        <taxon>Pseudonocardiales</taxon>
        <taxon>Pseudonocardiaceae</taxon>
        <taxon>Labedaea</taxon>
    </lineage>
</organism>
<dbReference type="InterPro" id="IPR015375">
    <property type="entry name" value="NADH_PPase-like_N"/>
</dbReference>
<evidence type="ECO:0000256" key="5">
    <source>
        <dbReference type="ARBA" id="ARBA00022842"/>
    </source>
</evidence>
<evidence type="ECO:0000256" key="2">
    <source>
        <dbReference type="ARBA" id="ARBA00012381"/>
    </source>
</evidence>
<comment type="cofactor">
    <cofactor evidence="1">
        <name>Mg(2+)</name>
        <dbReference type="ChEBI" id="CHEBI:18420"/>
    </cofactor>
</comment>
<protein>
    <recommendedName>
        <fullName evidence="2">NAD(+) diphosphatase</fullName>
        <ecNumber evidence="2">3.6.1.22</ecNumber>
    </recommendedName>
</protein>
<dbReference type="GO" id="GO:0019677">
    <property type="term" value="P:NAD+ catabolic process"/>
    <property type="evidence" value="ECO:0007669"/>
    <property type="project" value="TreeGrafter"/>
</dbReference>
<dbReference type="InterPro" id="IPR050241">
    <property type="entry name" value="NAD-cap_RNA_hydrolase_NudC"/>
</dbReference>
<dbReference type="InterPro" id="IPR015376">
    <property type="entry name" value="Znr_NADH_PPase"/>
</dbReference>
<proteinExistence type="predicted"/>
<dbReference type="EMBL" id="SNXZ01000009">
    <property type="protein sequence ID" value="TDP91156.1"/>
    <property type="molecule type" value="Genomic_DNA"/>
</dbReference>
<gene>
    <name evidence="8" type="ORF">EV186_109148</name>
</gene>
<dbReference type="InterPro" id="IPR049734">
    <property type="entry name" value="NudC-like_C"/>
</dbReference>
<evidence type="ECO:0000313" key="9">
    <source>
        <dbReference type="Proteomes" id="UP000295444"/>
    </source>
</evidence>
<keyword evidence="5" id="KW-0460">Magnesium</keyword>
<dbReference type="EC" id="3.6.1.22" evidence="2"/>
<keyword evidence="9" id="KW-1185">Reference proteome</keyword>
<dbReference type="GO" id="GO:0005829">
    <property type="term" value="C:cytosol"/>
    <property type="evidence" value="ECO:0007669"/>
    <property type="project" value="TreeGrafter"/>
</dbReference>
<dbReference type="CDD" id="cd03429">
    <property type="entry name" value="NUDIX_NADH_pyrophosphatase_Nudt13"/>
    <property type="match status" value="1"/>
</dbReference>
<evidence type="ECO:0000256" key="6">
    <source>
        <dbReference type="ARBA" id="ARBA00023027"/>
    </source>
</evidence>
<dbReference type="NCBIfam" id="NF001299">
    <property type="entry name" value="PRK00241.1"/>
    <property type="match status" value="1"/>
</dbReference>
<accession>A0A4R6RY50</accession>
<comment type="caution">
    <text evidence="8">The sequence shown here is derived from an EMBL/GenBank/DDBJ whole genome shotgun (WGS) entry which is preliminary data.</text>
</comment>
<dbReference type="Gene3D" id="3.90.79.10">
    <property type="entry name" value="Nucleoside Triphosphate Pyrophosphohydrolase"/>
    <property type="match status" value="1"/>
</dbReference>
<dbReference type="GO" id="GO:0035529">
    <property type="term" value="F:NADH pyrophosphatase activity"/>
    <property type="evidence" value="ECO:0007669"/>
    <property type="project" value="TreeGrafter"/>
</dbReference>
<dbReference type="InterPro" id="IPR000086">
    <property type="entry name" value="NUDIX_hydrolase_dom"/>
</dbReference>
<sequence>MIESALPYSKLDLDRASARRSDAAWLAAQLRDTAATVVPMWRDQCLVRDGKPVTVPMPAAAELLGRAGDPVLLGVQPEGPVFAADLSGLSEPEAVDVATAESVMDVRGLFGGLSDADAALLACARGLLHWHRNQRFCGACGGTTEPRDGGHHRACTACAKLLFARIEPAVIVLISSPDGERALLARHQGAAPDQFSTLAGFVEIGESLEEAVRREVAEESGVRLASVRYQGSQAWPFPAGLMVGFRAVAASEEIAVDHAELLEARWFTPEEVAERVANPRRRDSIGRYLMRAWLDEVSARA</sequence>
<dbReference type="Pfam" id="PF00293">
    <property type="entry name" value="NUDIX"/>
    <property type="match status" value="1"/>
</dbReference>
<dbReference type="InterPro" id="IPR015797">
    <property type="entry name" value="NUDIX_hydrolase-like_dom_sf"/>
</dbReference>
<dbReference type="InterPro" id="IPR020084">
    <property type="entry name" value="NUDIX_hydrolase_CS"/>
</dbReference>
<dbReference type="AlphaFoldDB" id="A0A4R6RY50"/>
<evidence type="ECO:0000256" key="4">
    <source>
        <dbReference type="ARBA" id="ARBA00022801"/>
    </source>
</evidence>
<feature type="domain" description="Nudix hydrolase" evidence="7">
    <location>
        <begin position="164"/>
        <end position="289"/>
    </location>
</feature>
<dbReference type="SUPFAM" id="SSF55811">
    <property type="entry name" value="Nudix"/>
    <property type="match status" value="1"/>
</dbReference>
<reference evidence="8 9" key="1">
    <citation type="submission" date="2019-03" db="EMBL/GenBank/DDBJ databases">
        <title>Genomic Encyclopedia of Type Strains, Phase IV (KMG-IV): sequencing the most valuable type-strain genomes for metagenomic binning, comparative biology and taxonomic classification.</title>
        <authorList>
            <person name="Goeker M."/>
        </authorList>
    </citation>
    <scope>NUCLEOTIDE SEQUENCE [LARGE SCALE GENOMIC DNA]</scope>
    <source>
        <strain evidence="8 9">DSM 45361</strain>
    </source>
</reference>
<dbReference type="PROSITE" id="PS51462">
    <property type="entry name" value="NUDIX"/>
    <property type="match status" value="1"/>
</dbReference>
<keyword evidence="6" id="KW-0520">NAD</keyword>
<dbReference type="GO" id="GO:0046872">
    <property type="term" value="F:metal ion binding"/>
    <property type="evidence" value="ECO:0007669"/>
    <property type="project" value="UniProtKB-KW"/>
</dbReference>
<dbReference type="RefSeq" id="WP_208115949.1">
    <property type="nucleotide sequence ID" value="NZ_SNXZ01000009.1"/>
</dbReference>
<dbReference type="GO" id="GO:0006742">
    <property type="term" value="P:NADP+ catabolic process"/>
    <property type="evidence" value="ECO:0007669"/>
    <property type="project" value="TreeGrafter"/>
</dbReference>
<evidence type="ECO:0000256" key="3">
    <source>
        <dbReference type="ARBA" id="ARBA00022723"/>
    </source>
</evidence>
<dbReference type="Pfam" id="PF09297">
    <property type="entry name" value="Zn_ribbon_NUD"/>
    <property type="match status" value="1"/>
</dbReference>
<dbReference type="Gene3D" id="3.90.79.20">
    <property type="match status" value="1"/>
</dbReference>
<evidence type="ECO:0000313" key="8">
    <source>
        <dbReference type="EMBL" id="TDP91156.1"/>
    </source>
</evidence>
<dbReference type="PROSITE" id="PS00893">
    <property type="entry name" value="NUDIX_BOX"/>
    <property type="match status" value="1"/>
</dbReference>
<dbReference type="Pfam" id="PF09296">
    <property type="entry name" value="NUDIX-like"/>
    <property type="match status" value="1"/>
</dbReference>
<keyword evidence="4" id="KW-0378">Hydrolase</keyword>
<dbReference type="Proteomes" id="UP000295444">
    <property type="component" value="Unassembled WGS sequence"/>
</dbReference>
<evidence type="ECO:0000259" key="7">
    <source>
        <dbReference type="PROSITE" id="PS51462"/>
    </source>
</evidence>
<evidence type="ECO:0000256" key="1">
    <source>
        <dbReference type="ARBA" id="ARBA00001946"/>
    </source>
</evidence>